<dbReference type="InterPro" id="IPR008593">
    <property type="entry name" value="Dam_MeTrfase"/>
</dbReference>
<dbReference type="GO" id="GO:0009007">
    <property type="term" value="F:site-specific DNA-methyltransferase (adenine-specific) activity"/>
    <property type="evidence" value="ECO:0007669"/>
    <property type="project" value="InterPro"/>
</dbReference>
<dbReference type="GO" id="GO:0009307">
    <property type="term" value="P:DNA restriction-modification system"/>
    <property type="evidence" value="ECO:0007669"/>
    <property type="project" value="InterPro"/>
</dbReference>
<dbReference type="EMBL" id="LR798415">
    <property type="protein sequence ID" value="CAB5229975.1"/>
    <property type="molecule type" value="Genomic_DNA"/>
</dbReference>
<keyword evidence="1" id="KW-0808">Transferase</keyword>
<evidence type="ECO:0000313" key="1">
    <source>
        <dbReference type="EMBL" id="CAB5229975.1"/>
    </source>
</evidence>
<name>A0A6J7XFB5_9CAUD</name>
<keyword evidence="1" id="KW-0489">Methyltransferase</keyword>
<accession>A0A6J7XFB5</accession>
<protein>
    <submittedName>
        <fullName evidence="1">Phage_N6A_met, phage N-6-adenine-methyltransferase</fullName>
    </submittedName>
</protein>
<gene>
    <name evidence="1" type="ORF">UFOVP1558_36</name>
</gene>
<proteinExistence type="predicted"/>
<dbReference type="Pfam" id="PF05869">
    <property type="entry name" value="Dam"/>
    <property type="match status" value="1"/>
</dbReference>
<dbReference type="GO" id="GO:0003677">
    <property type="term" value="F:DNA binding"/>
    <property type="evidence" value="ECO:0007669"/>
    <property type="project" value="InterPro"/>
</dbReference>
<sequence length="153" mass="17094">MPVLSPKWNAATLASGSVEWETPPALFATLHRAHDFTIDAAASDENAKLPRYWTAHTDALLQDWRGERVFCNPPFGRGIAAWMEKAWRETRDGCPLAVFLVPARTDTAWWHDYVEGVAHVRFLRGRVAYEQGGVPKQPAPFASCVITFSNTPT</sequence>
<reference evidence="1" key="1">
    <citation type="submission" date="2020-05" db="EMBL/GenBank/DDBJ databases">
        <authorList>
            <person name="Chiriac C."/>
            <person name="Salcher M."/>
            <person name="Ghai R."/>
            <person name="Kavagutti S V."/>
        </authorList>
    </citation>
    <scope>NUCLEOTIDE SEQUENCE</scope>
</reference>
<dbReference type="GO" id="GO:0032259">
    <property type="term" value="P:methylation"/>
    <property type="evidence" value="ECO:0007669"/>
    <property type="project" value="UniProtKB-KW"/>
</dbReference>
<organism evidence="1">
    <name type="scientific">uncultured Caudovirales phage</name>
    <dbReference type="NCBI Taxonomy" id="2100421"/>
    <lineage>
        <taxon>Viruses</taxon>
        <taxon>Duplodnaviria</taxon>
        <taxon>Heunggongvirae</taxon>
        <taxon>Uroviricota</taxon>
        <taxon>Caudoviricetes</taxon>
        <taxon>Peduoviridae</taxon>
        <taxon>Maltschvirus</taxon>
        <taxon>Maltschvirus maltsch</taxon>
    </lineage>
</organism>